<dbReference type="Pfam" id="PF13279">
    <property type="entry name" value="4HBT_2"/>
    <property type="match status" value="1"/>
</dbReference>
<comment type="similarity">
    <text evidence="1">Belongs to the 4-hydroxybenzoyl-CoA thioesterase family.</text>
</comment>
<name>A0ABQ5THC1_9BACI</name>
<organism evidence="3 4">
    <name type="scientific">Oceanobacillus kimchii</name>
    <dbReference type="NCBI Taxonomy" id="746691"/>
    <lineage>
        <taxon>Bacteria</taxon>
        <taxon>Bacillati</taxon>
        <taxon>Bacillota</taxon>
        <taxon>Bacilli</taxon>
        <taxon>Bacillales</taxon>
        <taxon>Bacillaceae</taxon>
        <taxon>Oceanobacillus</taxon>
    </lineage>
</organism>
<dbReference type="InterPro" id="IPR050563">
    <property type="entry name" value="4-hydroxybenzoyl-CoA_TE"/>
</dbReference>
<proteinExistence type="inferred from homology"/>
<evidence type="ECO:0000313" key="4">
    <source>
        <dbReference type="Proteomes" id="UP001275436"/>
    </source>
</evidence>
<protein>
    <recommendedName>
        <fullName evidence="5">Acyl-CoA thioesterase</fullName>
    </recommendedName>
</protein>
<dbReference type="EMBL" id="BSKO01000001">
    <property type="protein sequence ID" value="GLO65126.1"/>
    <property type="molecule type" value="Genomic_DNA"/>
</dbReference>
<dbReference type="SUPFAM" id="SSF54637">
    <property type="entry name" value="Thioesterase/thiol ester dehydrase-isomerase"/>
    <property type="match status" value="1"/>
</dbReference>
<evidence type="ECO:0000256" key="2">
    <source>
        <dbReference type="ARBA" id="ARBA00022801"/>
    </source>
</evidence>
<dbReference type="Proteomes" id="UP001275436">
    <property type="component" value="Unassembled WGS sequence"/>
</dbReference>
<keyword evidence="4" id="KW-1185">Reference proteome</keyword>
<reference evidence="3 4" key="1">
    <citation type="submission" date="2023-02" db="EMBL/GenBank/DDBJ databases">
        <title>Oceanobacillus kimchii IFOP_LL358 isolated form Alexandrium catenella lab strain.</title>
        <authorList>
            <person name="Gajardo G."/>
            <person name="Ueki S."/>
            <person name="Maruyama F."/>
        </authorList>
    </citation>
    <scope>NUCLEOTIDE SEQUENCE [LARGE SCALE GENOMIC DNA]</scope>
    <source>
        <strain evidence="3 4">IFOP_LL358</strain>
    </source>
</reference>
<dbReference type="PANTHER" id="PTHR31793">
    <property type="entry name" value="4-HYDROXYBENZOYL-COA THIOESTERASE FAMILY MEMBER"/>
    <property type="match status" value="1"/>
</dbReference>
<dbReference type="RefSeq" id="WP_017795796.1">
    <property type="nucleotide sequence ID" value="NZ_BSKO01000001.1"/>
</dbReference>
<accession>A0ABQ5THC1</accession>
<sequence>MNDEIEVYVRFSETDMLGHVNNTSYFLYFEEARTKFFKKIHPNRDSSFGFILASIKCDFLKQAYGDETLKVITTISKIGDKSFHMQHMLVNKQHEKIAQATAVIVCFNYEKQQSVAIPVQLRENLEAWLTTTVK</sequence>
<evidence type="ECO:0000256" key="1">
    <source>
        <dbReference type="ARBA" id="ARBA00005953"/>
    </source>
</evidence>
<dbReference type="InterPro" id="IPR029069">
    <property type="entry name" value="HotDog_dom_sf"/>
</dbReference>
<gene>
    <name evidence="3" type="ORF">MACH08_09100</name>
</gene>
<dbReference type="Gene3D" id="3.10.129.10">
    <property type="entry name" value="Hotdog Thioesterase"/>
    <property type="match status" value="1"/>
</dbReference>
<dbReference type="PANTHER" id="PTHR31793:SF27">
    <property type="entry name" value="NOVEL THIOESTERASE SUPERFAMILY DOMAIN AND SAPOSIN A-TYPE DOMAIN CONTAINING PROTEIN (0610012H03RIK)"/>
    <property type="match status" value="1"/>
</dbReference>
<evidence type="ECO:0008006" key="5">
    <source>
        <dbReference type="Google" id="ProtNLM"/>
    </source>
</evidence>
<keyword evidence="2" id="KW-0378">Hydrolase</keyword>
<dbReference type="CDD" id="cd00586">
    <property type="entry name" value="4HBT"/>
    <property type="match status" value="1"/>
</dbReference>
<evidence type="ECO:0000313" key="3">
    <source>
        <dbReference type="EMBL" id="GLO65126.1"/>
    </source>
</evidence>
<comment type="caution">
    <text evidence="3">The sequence shown here is derived from an EMBL/GenBank/DDBJ whole genome shotgun (WGS) entry which is preliminary data.</text>
</comment>